<dbReference type="GO" id="GO:0016787">
    <property type="term" value="F:hydrolase activity"/>
    <property type="evidence" value="ECO:0007669"/>
    <property type="project" value="UniProtKB-KW"/>
</dbReference>
<proteinExistence type="inferred from homology"/>
<dbReference type="Proteomes" id="UP000249218">
    <property type="component" value="Unassembled WGS sequence"/>
</dbReference>
<keyword evidence="6" id="KW-1185">Reference proteome</keyword>
<keyword evidence="3" id="KW-0472">Membrane</keyword>
<dbReference type="OrthoDB" id="6431331at2759"/>
<keyword evidence="3" id="KW-0812">Transmembrane</keyword>
<dbReference type="PANTHER" id="PTHR43798:SF14">
    <property type="entry name" value="SERINE HYDROLASE-LIKE PROTEIN DDB_G0286239"/>
    <property type="match status" value="1"/>
</dbReference>
<gene>
    <name evidence="5" type="primary">HaOG209925</name>
    <name evidence="5" type="ORF">B5X24_HaOG209925</name>
</gene>
<evidence type="ECO:0000256" key="2">
    <source>
        <dbReference type="ARBA" id="ARBA00022801"/>
    </source>
</evidence>
<evidence type="ECO:0000259" key="4">
    <source>
        <dbReference type="Pfam" id="PF00561"/>
    </source>
</evidence>
<keyword evidence="2" id="KW-0378">Hydrolase</keyword>
<sequence length="514" mass="57859">MNKPMQEWTVDATWGKIAMVSWGNPAKPPMLLVHGYMDSAATFILLLKHLPDTHYYVAFDMPGHGKSDPFPPGMIVSQLNMVEVIRLIVKHMDWKNFIYMSHSMGFVIGIFYNHLFPGKITKMIHIDPAAPISVYFYVHNTVRRWYENLYDIYYNSYDRWNEGSTRRLTLDEAVNLIVRSRSISENQAEVVLSRCLVPAGDGKFKLSWETRMKKIAAAAISEETFYTVMTQHAPPMLIVQASENIVVGPGREFAANILEKCRLMLPNFQTVTVTGGHDVHITHPEIVKMKWQLQWKIRVPWGTLALTSRGHPDGEPVFCVHGRQDSSSVFGPLVDLMPNMNHYVCLDMPGNGLSDGFPPVSSGPYSSSSTLRDNGSSSTYHLPDRVMHYAEFFHRPPAVKKGFIEFHKTRLLTYTKKSPYGSIQIDRLGEHRRAFFCFGQLREMQLEPCSLMLACEKCASMLSEPVCLNEPSGSIPTERAAAGSGRKCKELSALTFSVLLRPLPAAALSVGIDP</sequence>
<dbReference type="Pfam" id="PF00561">
    <property type="entry name" value="Abhydrolase_1"/>
    <property type="match status" value="1"/>
</dbReference>
<dbReference type="InterPro" id="IPR029058">
    <property type="entry name" value="AB_hydrolase_fold"/>
</dbReference>
<feature type="domain" description="AB hydrolase-1" evidence="4">
    <location>
        <begin position="28"/>
        <end position="284"/>
    </location>
</feature>
<dbReference type="EMBL" id="KZ150120">
    <property type="protein sequence ID" value="PZC73193.1"/>
    <property type="molecule type" value="Genomic_DNA"/>
</dbReference>
<keyword evidence="3" id="KW-1133">Transmembrane helix</keyword>
<organism evidence="5 6">
    <name type="scientific">Helicoverpa armigera</name>
    <name type="common">Cotton bollworm</name>
    <name type="synonym">Heliothis armigera</name>
    <dbReference type="NCBI Taxonomy" id="29058"/>
    <lineage>
        <taxon>Eukaryota</taxon>
        <taxon>Metazoa</taxon>
        <taxon>Ecdysozoa</taxon>
        <taxon>Arthropoda</taxon>
        <taxon>Hexapoda</taxon>
        <taxon>Insecta</taxon>
        <taxon>Pterygota</taxon>
        <taxon>Neoptera</taxon>
        <taxon>Endopterygota</taxon>
        <taxon>Lepidoptera</taxon>
        <taxon>Glossata</taxon>
        <taxon>Ditrysia</taxon>
        <taxon>Noctuoidea</taxon>
        <taxon>Noctuidae</taxon>
        <taxon>Heliothinae</taxon>
        <taxon>Helicoverpa</taxon>
    </lineage>
</organism>
<dbReference type="GO" id="GO:0016020">
    <property type="term" value="C:membrane"/>
    <property type="evidence" value="ECO:0007669"/>
    <property type="project" value="TreeGrafter"/>
</dbReference>
<feature type="transmembrane region" description="Helical" evidence="3">
    <location>
        <begin position="96"/>
        <end position="115"/>
    </location>
</feature>
<accession>A0A2W1BNE0</accession>
<evidence type="ECO:0000313" key="5">
    <source>
        <dbReference type="EMBL" id="PZC73193.1"/>
    </source>
</evidence>
<comment type="similarity">
    <text evidence="1">Belongs to the AB hydrolase superfamily.</text>
</comment>
<dbReference type="InterPro" id="IPR050266">
    <property type="entry name" value="AB_hydrolase_sf"/>
</dbReference>
<dbReference type="SUPFAM" id="SSF53474">
    <property type="entry name" value="alpha/beta-Hydrolases"/>
    <property type="match status" value="2"/>
</dbReference>
<dbReference type="InterPro" id="IPR000073">
    <property type="entry name" value="AB_hydrolase_1"/>
</dbReference>
<evidence type="ECO:0000256" key="3">
    <source>
        <dbReference type="SAM" id="Phobius"/>
    </source>
</evidence>
<dbReference type="Gene3D" id="3.40.50.1820">
    <property type="entry name" value="alpha/beta hydrolase"/>
    <property type="match status" value="2"/>
</dbReference>
<reference evidence="5 6" key="1">
    <citation type="journal article" date="2017" name="BMC Biol.">
        <title>Genomic innovations, transcriptional plasticity and gene loss underlying the evolution and divergence of two highly polyphagous and invasive Helicoverpa pest species.</title>
        <authorList>
            <person name="Pearce S.L."/>
            <person name="Clarke D.F."/>
            <person name="East P.D."/>
            <person name="Elfekih S."/>
            <person name="Gordon K.H."/>
            <person name="Jermiin L.S."/>
            <person name="McGaughran A."/>
            <person name="Oakeshott J.G."/>
            <person name="Papanikolaou A."/>
            <person name="Perera O.P."/>
            <person name="Rane R.V."/>
            <person name="Richards S."/>
            <person name="Tay W.T."/>
            <person name="Walsh T.K."/>
            <person name="Anderson A."/>
            <person name="Anderson C.J."/>
            <person name="Asgari S."/>
            <person name="Board P.G."/>
            <person name="Bretschneider A."/>
            <person name="Campbell P.M."/>
            <person name="Chertemps T."/>
            <person name="Christeller J.T."/>
            <person name="Coppin C.W."/>
            <person name="Downes S.J."/>
            <person name="Duan G."/>
            <person name="Farnsworth C.A."/>
            <person name="Good R.T."/>
            <person name="Han L.B."/>
            <person name="Han Y.C."/>
            <person name="Hatje K."/>
            <person name="Horne I."/>
            <person name="Huang Y.P."/>
            <person name="Hughes D.S."/>
            <person name="Jacquin-Joly E."/>
            <person name="James W."/>
            <person name="Jhangiani S."/>
            <person name="Kollmar M."/>
            <person name="Kuwar S.S."/>
            <person name="Li S."/>
            <person name="Liu N.Y."/>
            <person name="Maibeche M.T."/>
            <person name="Miller J.R."/>
            <person name="Montagne N."/>
            <person name="Perry T."/>
            <person name="Qu J."/>
            <person name="Song S.V."/>
            <person name="Sutton G.G."/>
            <person name="Vogel H."/>
            <person name="Walenz B.P."/>
            <person name="Xu W."/>
            <person name="Zhang H.J."/>
            <person name="Zou Z."/>
            <person name="Batterham P."/>
            <person name="Edwards O.R."/>
            <person name="Feyereisen R."/>
            <person name="Gibbs R.A."/>
            <person name="Heckel D.G."/>
            <person name="McGrath A."/>
            <person name="Robin C."/>
            <person name="Scherer S.E."/>
            <person name="Worley K.C."/>
            <person name="Wu Y.D."/>
        </authorList>
    </citation>
    <scope>NUCLEOTIDE SEQUENCE [LARGE SCALE GENOMIC DNA]</scope>
    <source>
        <strain evidence="5">Harm_GR_Male_#8</strain>
        <tissue evidence="5">Whole organism</tissue>
    </source>
</reference>
<dbReference type="AlphaFoldDB" id="A0A2W1BNE0"/>
<protein>
    <recommendedName>
        <fullName evidence="4">AB hydrolase-1 domain-containing protein</fullName>
    </recommendedName>
</protein>
<name>A0A2W1BNE0_HELAM</name>
<evidence type="ECO:0000256" key="1">
    <source>
        <dbReference type="ARBA" id="ARBA00008645"/>
    </source>
</evidence>
<dbReference type="PANTHER" id="PTHR43798">
    <property type="entry name" value="MONOACYLGLYCEROL LIPASE"/>
    <property type="match status" value="1"/>
</dbReference>
<evidence type="ECO:0000313" key="6">
    <source>
        <dbReference type="Proteomes" id="UP000249218"/>
    </source>
</evidence>